<dbReference type="RefSeq" id="WP_343498568.1">
    <property type="nucleotide sequence ID" value="NZ_CP154792.1"/>
</dbReference>
<evidence type="ECO:0000313" key="1">
    <source>
        <dbReference type="EMBL" id="XAN14032.1"/>
    </source>
</evidence>
<gene>
    <name evidence="1" type="ORF">AAIK43_21900</name>
</gene>
<keyword evidence="2" id="KW-1185">Reference proteome</keyword>
<organism evidence="1 2">
    <name type="scientific">Achromobacter denitrificans</name>
    <name type="common">Alcaligenes denitrificans</name>
    <dbReference type="NCBI Taxonomy" id="32002"/>
    <lineage>
        <taxon>Bacteria</taxon>
        <taxon>Pseudomonadati</taxon>
        <taxon>Pseudomonadota</taxon>
        <taxon>Betaproteobacteria</taxon>
        <taxon>Burkholderiales</taxon>
        <taxon>Alcaligenaceae</taxon>
        <taxon>Achromobacter</taxon>
    </lineage>
</organism>
<dbReference type="Gene3D" id="1.10.287.1490">
    <property type="match status" value="1"/>
</dbReference>
<sequence length="640" mass="70294">MKYTYSESAQLRVAKQGTAAITAFIEELSPASQEKILSTRPPIPGFRKKHPTLVKKQRESLAAAIGHVASDTRRPKMADWMAFGAIWSLWGHQKFTAAFPSGPFDFAEKSPDEALDFVRNLVEKCNSNCAREDVDRLVLFSGLPTTDAIDAFIARLPLRANLERDRALAKLPDEVEALRHQTKEIERHVKKLADEQKANVEGVEKAVRGVHQSDIATKALQDSFAKFEQRLSGESSKEFLTLADKVSSYSKQIDALRKDYVATRRTFDVELSNKHQSLQKHVNALAEEIADVRASLETVVQSQRGLLESLKSPYLPELSTVAGGGTPASCEEDAQLPHAAVWMEFVSGKEAKEQAQIESLFELTQRNVIASGVRQTDAERVTRTMVSALIAGQLLQCSGSLADVLGSAAVASCGGEKVLVWQVPLGLRSTVEADSVRRIAASGAAGAVMLRGVNRSAFEIYGTGVRDAIVRRHLQRKEGIESPALIATHAEGPATLPMSSSLVELGPLVDTDTLAWSDSADWRSIELGKLALEQPSFRAPLSIRDEIDEIHRLVEALGTSPTKLWRIVFSRFINALYLLPGATFESSVSVALHAWVLPWGKVKGLDRQRVEDAIRSYAMEQLNVASVRSALDEWEPEMVV</sequence>
<name>A0ABZ3G042_ACHDE</name>
<protein>
    <submittedName>
        <fullName evidence="1">Uncharacterized protein</fullName>
    </submittedName>
</protein>
<dbReference type="EMBL" id="CP154792">
    <property type="protein sequence ID" value="XAN14032.1"/>
    <property type="molecule type" value="Genomic_DNA"/>
</dbReference>
<accession>A0ABZ3G042</accession>
<evidence type="ECO:0000313" key="2">
    <source>
        <dbReference type="Proteomes" id="UP001446337"/>
    </source>
</evidence>
<reference evidence="1 2" key="1">
    <citation type="submission" date="2024-05" db="EMBL/GenBank/DDBJ databases">
        <title>Achromobacter denitrificans. BP1, complete genome.</title>
        <authorList>
            <person name="Zhang B."/>
        </authorList>
    </citation>
    <scope>NUCLEOTIDE SEQUENCE [LARGE SCALE GENOMIC DNA]</scope>
    <source>
        <strain evidence="1 2">BP1</strain>
    </source>
</reference>
<proteinExistence type="predicted"/>
<dbReference type="Proteomes" id="UP001446337">
    <property type="component" value="Chromosome"/>
</dbReference>